<sequence length="548" mass="61496">MATSSFEWYVICNTLLGYDAKQSAVRFIDDTEKTSSWYTFLPKSTYTKPLGPTEAVPQGGLVDSPLTPPYHSHSLSQAFPTELNRNFLSPCSDALLRRHSIRQDHATTANEEYFPVATDTEVIPPLDHIYSPTELRSQDHTALTPPLTAQTIGELGKLQIAEEAYLVRHYILNRAPLLDVCDPLHHFGRTVPELAIGSPLLLNAILAVGGHHLARTSDYDPSVAETYHERCVQLLISLLDSPTTISNEVVAATVLLRNYEQMSSAITGSDYERHLGGTSAFLNSTDTYCPSAGGLRQASFWIFIRQDLDVALSQQCGLKLNLETYAHQMSYNMPSDDWGWANKMVWITAEVVAYSFGCEKTRPRYEELVVKTKMWLEQRPKSFQPLYVGHSRPFSAVYYSQPWHGEYEVCALSQNTANNWLALGMQYYHITMILLAVGDSQRITIGFGNRAARNSLQQEVEHHADMLFGVCTTADEPGASITACNAVSVCAPWLAKRDQQESLIAMLRRVEIEAAWPTRRIALAAMEEWEWDEDDRLLFAHSPQSIRG</sequence>
<dbReference type="Proteomes" id="UP001320706">
    <property type="component" value="Unassembled WGS sequence"/>
</dbReference>
<evidence type="ECO:0000313" key="2">
    <source>
        <dbReference type="Proteomes" id="UP001320706"/>
    </source>
</evidence>
<comment type="caution">
    <text evidence="1">The sequence shown here is derived from an EMBL/GenBank/DDBJ whole genome shotgun (WGS) entry which is preliminary data.</text>
</comment>
<keyword evidence="2" id="KW-1185">Reference proteome</keyword>
<reference evidence="1" key="1">
    <citation type="submission" date="2024-02" db="EMBL/GenBank/DDBJ databases">
        <title>Metagenome Assembled Genome of Zalaria obscura JY119.</title>
        <authorList>
            <person name="Vighnesh L."/>
            <person name="Jagadeeshwari U."/>
            <person name="Venkata Ramana C."/>
            <person name="Sasikala C."/>
        </authorList>
    </citation>
    <scope>NUCLEOTIDE SEQUENCE</scope>
    <source>
        <strain evidence="1">JY119</strain>
    </source>
</reference>
<evidence type="ECO:0000313" key="1">
    <source>
        <dbReference type="EMBL" id="KAK8203410.1"/>
    </source>
</evidence>
<proteinExistence type="predicted"/>
<accession>A0ACC3SB67</accession>
<gene>
    <name evidence="1" type="ORF">M8818_005301</name>
</gene>
<organism evidence="1 2">
    <name type="scientific">Zalaria obscura</name>
    <dbReference type="NCBI Taxonomy" id="2024903"/>
    <lineage>
        <taxon>Eukaryota</taxon>
        <taxon>Fungi</taxon>
        <taxon>Dikarya</taxon>
        <taxon>Ascomycota</taxon>
        <taxon>Pezizomycotina</taxon>
        <taxon>Dothideomycetes</taxon>
        <taxon>Dothideomycetidae</taxon>
        <taxon>Dothideales</taxon>
        <taxon>Zalariaceae</taxon>
        <taxon>Zalaria</taxon>
    </lineage>
</organism>
<dbReference type="EMBL" id="JAMKPW020000030">
    <property type="protein sequence ID" value="KAK8203410.1"/>
    <property type="molecule type" value="Genomic_DNA"/>
</dbReference>
<protein>
    <submittedName>
        <fullName evidence="1">Uncharacterized protein</fullName>
    </submittedName>
</protein>
<name>A0ACC3SB67_9PEZI</name>